<evidence type="ECO:0000313" key="1">
    <source>
        <dbReference type="EMBL" id="KAK4035256.1"/>
    </source>
</evidence>
<dbReference type="EMBL" id="MU854450">
    <property type="protein sequence ID" value="KAK4035256.1"/>
    <property type="molecule type" value="Genomic_DNA"/>
</dbReference>
<organism evidence="1 2">
    <name type="scientific">Parachaetomium inaequale</name>
    <dbReference type="NCBI Taxonomy" id="2588326"/>
    <lineage>
        <taxon>Eukaryota</taxon>
        <taxon>Fungi</taxon>
        <taxon>Dikarya</taxon>
        <taxon>Ascomycota</taxon>
        <taxon>Pezizomycotina</taxon>
        <taxon>Sordariomycetes</taxon>
        <taxon>Sordariomycetidae</taxon>
        <taxon>Sordariales</taxon>
        <taxon>Chaetomiaceae</taxon>
        <taxon>Parachaetomium</taxon>
    </lineage>
</organism>
<sequence length="130" mass="14913">MGGAGSTSFKPVAPLIRRLKFERRNGDQYFYNGEARDFRDFVNLTEIHAVCGEGLRGWHGVSEDHSWPRGKEKVFMIVPDDGRMMRSIELDKMFDNALKEEYRRTDERNGSHGRSMDLNTRAVSSELIGT</sequence>
<keyword evidence="2" id="KW-1185">Reference proteome</keyword>
<name>A0AAN6PF39_9PEZI</name>
<protein>
    <submittedName>
        <fullName evidence="1">Uncharacterized protein</fullName>
    </submittedName>
</protein>
<accession>A0AAN6PF39</accession>
<gene>
    <name evidence="1" type="ORF">C8A01DRAFT_18055</name>
</gene>
<proteinExistence type="predicted"/>
<dbReference type="AlphaFoldDB" id="A0AAN6PF39"/>
<reference evidence="2" key="1">
    <citation type="journal article" date="2023" name="Mol. Phylogenet. Evol.">
        <title>Genome-scale phylogeny and comparative genomics of the fungal order Sordariales.</title>
        <authorList>
            <person name="Hensen N."/>
            <person name="Bonometti L."/>
            <person name="Westerberg I."/>
            <person name="Brannstrom I.O."/>
            <person name="Guillou S."/>
            <person name="Cros-Aarteil S."/>
            <person name="Calhoun S."/>
            <person name="Haridas S."/>
            <person name="Kuo A."/>
            <person name="Mondo S."/>
            <person name="Pangilinan J."/>
            <person name="Riley R."/>
            <person name="LaButti K."/>
            <person name="Andreopoulos B."/>
            <person name="Lipzen A."/>
            <person name="Chen C."/>
            <person name="Yan M."/>
            <person name="Daum C."/>
            <person name="Ng V."/>
            <person name="Clum A."/>
            <person name="Steindorff A."/>
            <person name="Ohm R.A."/>
            <person name="Martin F."/>
            <person name="Silar P."/>
            <person name="Natvig D.O."/>
            <person name="Lalanne C."/>
            <person name="Gautier V."/>
            <person name="Ament-Velasquez S.L."/>
            <person name="Kruys A."/>
            <person name="Hutchinson M.I."/>
            <person name="Powell A.J."/>
            <person name="Barry K."/>
            <person name="Miller A.N."/>
            <person name="Grigoriev I.V."/>
            <person name="Debuchy R."/>
            <person name="Gladieux P."/>
            <person name="Hiltunen Thoren M."/>
            <person name="Johannesson H."/>
        </authorList>
    </citation>
    <scope>NUCLEOTIDE SEQUENCE [LARGE SCALE GENOMIC DNA]</scope>
    <source>
        <strain evidence="2">CBS 284.82</strain>
    </source>
</reference>
<dbReference type="Proteomes" id="UP001303115">
    <property type="component" value="Unassembled WGS sequence"/>
</dbReference>
<evidence type="ECO:0000313" key="2">
    <source>
        <dbReference type="Proteomes" id="UP001303115"/>
    </source>
</evidence>
<comment type="caution">
    <text evidence="1">The sequence shown here is derived from an EMBL/GenBank/DDBJ whole genome shotgun (WGS) entry which is preliminary data.</text>
</comment>